<proteinExistence type="predicted"/>
<evidence type="ECO:0000313" key="2">
    <source>
        <dbReference type="EMBL" id="MEF3080092.1"/>
    </source>
</evidence>
<protein>
    <submittedName>
        <fullName evidence="2">T9SS type A sorting domain-containing protein</fullName>
    </submittedName>
</protein>
<dbReference type="Proteomes" id="UP001356704">
    <property type="component" value="Unassembled WGS sequence"/>
</dbReference>
<keyword evidence="3" id="KW-1185">Reference proteome</keyword>
<gene>
    <name evidence="2" type="ORF">V1468_13840</name>
</gene>
<name>A0ABU7W8M2_9FLAO</name>
<dbReference type="InterPro" id="IPR026444">
    <property type="entry name" value="Secre_tail"/>
</dbReference>
<comment type="caution">
    <text evidence="2">The sequence shown here is derived from an EMBL/GenBank/DDBJ whole genome shotgun (WGS) entry which is preliminary data.</text>
</comment>
<evidence type="ECO:0000256" key="1">
    <source>
        <dbReference type="ARBA" id="ARBA00022729"/>
    </source>
</evidence>
<dbReference type="NCBIfam" id="TIGR04183">
    <property type="entry name" value="Por_Secre_tail"/>
    <property type="match status" value="1"/>
</dbReference>
<accession>A0ABU7W8M2</accession>
<reference evidence="2 3" key="1">
    <citation type="submission" date="2024-02" db="EMBL/GenBank/DDBJ databases">
        <title>Winogradskyella poriferorum JCM 12885.</title>
        <authorList>
            <person name="Zhang D.-F."/>
            <person name="Fu Z.-Y."/>
        </authorList>
    </citation>
    <scope>NUCLEOTIDE SEQUENCE [LARGE SCALE GENOMIC DNA]</scope>
    <source>
        <strain evidence="2 3">JCM 12885</strain>
    </source>
</reference>
<sequence>MNKKSTIIITLILLLQWQLQSQISNQGDLKIVSNTDVYFANNYENSGNHNCDGNLYLNANFVNDGNTSSNSGTTYFKNSVDDLLGITGTTNQINFYNLEVDLSSITAKGLSIDQNIELYLENSLHIKNGDLRLIGESQLIQAHSGINTNTIGNGKLLKDQQGENSVYKYNYWSSPVNRTGVYTISTCVFDGTDSGVNPFSPQSISYNTGAPYNGVPSVTDGGGNVTTPLTINKDWLYTYAMGNGTYADWLSIDENTSLNPGQGFTMKGTGTLSPDQNYVFYGDANNGDYNFSINSGESALLGNPYPSALDAEQFLLDNVAVVNALYFWVDGGSTSHYLTDYLGGYATRNLTGGVPPSVASPLIDGVGSSGAVTAPSRYVSVGQGFFVEATVTGNVQFNNGQRSFKTEGASETTFYRDANSSASANKYLRVGYEDPEGFHRQILLGFLPNTNADLNYNIGYDAKINGLRDDDMFFVIEEDISSPYAIQGVGDFDEDMEFDLALKISESGTHTVMLDELENFDHPVFLRDNYSNTEVDLTLSDYQINLQPGNYFDRYTLAFTPLSTLSTEQNELYEPKVYYNGVDAIEIYNHQRANIDKIEVYNAIGQLVLTKENTNNERLQIPFTGNTGVYIVVLKINNTEKSTKILIY</sequence>
<organism evidence="2 3">
    <name type="scientific">Winogradskyella poriferorum</name>
    <dbReference type="NCBI Taxonomy" id="307627"/>
    <lineage>
        <taxon>Bacteria</taxon>
        <taxon>Pseudomonadati</taxon>
        <taxon>Bacteroidota</taxon>
        <taxon>Flavobacteriia</taxon>
        <taxon>Flavobacteriales</taxon>
        <taxon>Flavobacteriaceae</taxon>
        <taxon>Winogradskyella</taxon>
    </lineage>
</organism>
<keyword evidence="1" id="KW-0732">Signal</keyword>
<dbReference type="EMBL" id="JAZHOU010000005">
    <property type="protein sequence ID" value="MEF3080092.1"/>
    <property type="molecule type" value="Genomic_DNA"/>
</dbReference>
<evidence type="ECO:0000313" key="3">
    <source>
        <dbReference type="Proteomes" id="UP001356704"/>
    </source>
</evidence>
<dbReference type="RefSeq" id="WP_331810818.1">
    <property type="nucleotide sequence ID" value="NZ_JAZHOU010000005.1"/>
</dbReference>